<dbReference type="InterPro" id="IPR013424">
    <property type="entry name" value="Ice-binding_C"/>
</dbReference>
<protein>
    <recommendedName>
        <fullName evidence="1">Ice-binding protein C-terminal domain-containing protein</fullName>
    </recommendedName>
</protein>
<accession>A0A486XQG1</accession>
<feature type="domain" description="Ice-binding protein C-terminal" evidence="1">
    <location>
        <begin position="116"/>
        <end position="138"/>
    </location>
</feature>
<dbReference type="EMBL" id="CAAJGR010000103">
    <property type="protein sequence ID" value="VHO04447.1"/>
    <property type="molecule type" value="Genomic_DNA"/>
</dbReference>
<gene>
    <name evidence="2" type="ORF">BAL341_1867</name>
</gene>
<reference evidence="2" key="1">
    <citation type="submission" date="2019-04" db="EMBL/GenBank/DDBJ databases">
        <authorList>
            <person name="Brambilla D."/>
        </authorList>
    </citation>
    <scope>NUCLEOTIDE SEQUENCE</scope>
    <source>
        <strain evidence="2">BAL1</strain>
    </source>
</reference>
<evidence type="ECO:0000313" key="2">
    <source>
        <dbReference type="EMBL" id="VHO04447.1"/>
    </source>
</evidence>
<dbReference type="AlphaFoldDB" id="A0A486XQG1"/>
<name>A0A486XQG1_9GAMM</name>
<organism evidence="2">
    <name type="scientific">Rheinheimera sp. BAL341</name>
    <dbReference type="NCBI Taxonomy" id="1708203"/>
    <lineage>
        <taxon>Bacteria</taxon>
        <taxon>Pseudomonadati</taxon>
        <taxon>Pseudomonadota</taxon>
        <taxon>Gammaproteobacteria</taxon>
        <taxon>Chromatiales</taxon>
        <taxon>Chromatiaceae</taxon>
        <taxon>Rheinheimera</taxon>
    </lineage>
</organism>
<sequence length="139" mass="15140">MGLTGEDDFPDSYNLETSDVLGNTLLTIGLVDGDYFGNLSLTLNQGWYALAFGSGKFGADSIDFFDDIIMPDVAIDLSSDLPITAVNEGNPFNMPAQYTYQLANTRFIVNGQLATSVPEPSTLVLMLLTFVGFLYSRKM</sequence>
<evidence type="ECO:0000259" key="1">
    <source>
        <dbReference type="Pfam" id="PF07589"/>
    </source>
</evidence>
<proteinExistence type="predicted"/>
<dbReference type="Pfam" id="PF07589">
    <property type="entry name" value="PEP-CTERM"/>
    <property type="match status" value="1"/>
</dbReference>
<dbReference type="NCBIfam" id="TIGR02595">
    <property type="entry name" value="PEP_CTERM"/>
    <property type="match status" value="1"/>
</dbReference>